<dbReference type="PANTHER" id="PTHR21535">
    <property type="entry name" value="MAGNESIUM AND COBALT TRANSPORT PROTEIN/MITOCHONDRIAL IMPORT INNER MEMBRANE TRANSLOCASE SUBUNIT TIM8"/>
    <property type="match status" value="1"/>
</dbReference>
<dbReference type="Gene3D" id="3.30.460.20">
    <property type="entry name" value="CorA soluble domain-like"/>
    <property type="match status" value="1"/>
</dbReference>
<evidence type="ECO:0000313" key="9">
    <source>
        <dbReference type="EMBL" id="CAX41933.1"/>
    </source>
</evidence>
<proteinExistence type="inferred from homology"/>
<dbReference type="EMBL" id="FM992691">
    <property type="protein sequence ID" value="CAX41933.1"/>
    <property type="molecule type" value="Genomic_DNA"/>
</dbReference>
<feature type="compositionally biased region" description="Low complexity" evidence="6">
    <location>
        <begin position="160"/>
        <end position="173"/>
    </location>
</feature>
<dbReference type="GO" id="GO:0010961">
    <property type="term" value="P:intracellular magnesium ion homeostasis"/>
    <property type="evidence" value="ECO:0007669"/>
    <property type="project" value="TreeGrafter"/>
</dbReference>
<feature type="compositionally biased region" description="Polar residues" evidence="6">
    <location>
        <begin position="24"/>
        <end position="53"/>
    </location>
</feature>
<dbReference type="OrthoDB" id="29879at2759"/>
<dbReference type="GeneID" id="8047981"/>
<evidence type="ECO:0000313" key="10">
    <source>
        <dbReference type="Proteomes" id="UP000002605"/>
    </source>
</evidence>
<dbReference type="eggNOG" id="ENOG502QPTQ">
    <property type="taxonomic scope" value="Eukaryota"/>
</dbReference>
<feature type="region of interest" description="Disordered" evidence="6">
    <location>
        <begin position="325"/>
        <end position="367"/>
    </location>
</feature>
<dbReference type="GO" id="GO:0015095">
    <property type="term" value="F:magnesium ion transmembrane transporter activity"/>
    <property type="evidence" value="ECO:0007669"/>
    <property type="project" value="InterPro"/>
</dbReference>
<comment type="subcellular location">
    <subcellularLocation>
        <location evidence="1">Membrane</location>
        <topology evidence="1">Multi-pass membrane protein</topology>
    </subcellularLocation>
</comment>
<dbReference type="InterPro" id="IPR002523">
    <property type="entry name" value="MgTranspt_CorA/ZnTranspt_ZntB"/>
</dbReference>
<evidence type="ECO:0000256" key="3">
    <source>
        <dbReference type="ARBA" id="ARBA00022692"/>
    </source>
</evidence>
<dbReference type="InterPro" id="IPR045861">
    <property type="entry name" value="CorA_cytoplasmic_dom"/>
</dbReference>
<feature type="region of interest" description="Disordered" evidence="6">
    <location>
        <begin position="1"/>
        <end position="99"/>
    </location>
</feature>
<accession>B9WFB4</accession>
<dbReference type="SUPFAM" id="SSF144083">
    <property type="entry name" value="Magnesium transport protein CorA, transmembrane region"/>
    <property type="match status" value="1"/>
</dbReference>
<feature type="transmembrane region" description="Helical" evidence="7">
    <location>
        <begin position="773"/>
        <end position="794"/>
    </location>
</feature>
<sequence>MGKPKKHMSFMATNYVPTDEQSHDSSSTTNLRNHANGTKNSSSSLDQLINSGTFIDHRKASDWANAHSSPSNTRRRKSNGSFRNQKSNTDSPSLPLTNRNLQTLIRRSSTLEDPISPTAVAIDIDKFTNEQRSFVKSNTWQGHHEDRDEDQYSYSEFGESNPSSEHSSDSTSLDDVCFPDFREDVKTTSGWPDLHVLEEFIKEELEEVQTDLEPTVNFGGNVVHSENEDATESTPLIDSFKVNEVQALDSENNPFQVRPTPIQPWERSQQNIPPILKDTSKGQVDKEICRFTYFREDMSKTVHSPTISGLIEDRSKIYESLEELFPPTRSKPPSIHMKPDSVSSTNLAPLTKSRPETPTPSSVNDSLSRREPFWLDVLDPTEEEMKVLSKTFGIHPLTTEDIFLGEAREKVELFKSYYFVCFTSFDVVYEKRRQRAKEQEKKFIKLQEMYEKGSDNGSISESKSPFKLLKSLFSRKRRLSSYLEKPTSTSIKSQGKKIRDGELSPLNMYIIVFKSGVITFHFSATPHPINVRRRARMLKDYLSVTSDWICYALIDDITDSFAPMIETIETEVNAIEDAILKMHSGESDSEDESEEESDHPDNVFVFRKRSKSMVDHKSEPRLAKSASSSSGSSSSRILGWKRKGDMLRRIGECRKRVMSVMRLLSSKADVIKAFSKRFNESEGSQSEIGMYLGDIQDHIVTMLQALAHYEKLLARFHSNYLAQINIDMTKVNNDTNDVLGKITILGTIVLPINVVTGLWGMNCLVPGQDYEGLAWFWGIVGCMALFSFVAYNYARRVTGL</sequence>
<comment type="similarity">
    <text evidence="2">Belongs to the CorA metal ion transporter (MIT) (TC 1.A.35) family.</text>
</comment>
<evidence type="ECO:0000313" key="8">
    <source>
        <dbReference type="CGD" id="CAL0000161788"/>
    </source>
</evidence>
<evidence type="ECO:0000256" key="1">
    <source>
        <dbReference type="ARBA" id="ARBA00004141"/>
    </source>
</evidence>
<evidence type="ECO:0000256" key="4">
    <source>
        <dbReference type="ARBA" id="ARBA00022989"/>
    </source>
</evidence>
<dbReference type="HOGENOM" id="CLU_007127_3_1_1"/>
<keyword evidence="10" id="KW-1185">Reference proteome</keyword>
<keyword evidence="3 7" id="KW-0812">Transmembrane</keyword>
<dbReference type="InterPro" id="IPR045863">
    <property type="entry name" value="CorA_TM1_TM2"/>
</dbReference>
<gene>
    <name evidence="8" type="ordered locus">Cd36_40460</name>
    <name evidence="9" type="ORF">CD36_40460</name>
</gene>
<evidence type="ECO:0000256" key="7">
    <source>
        <dbReference type="SAM" id="Phobius"/>
    </source>
</evidence>
<dbReference type="CGD" id="CAL0000161788">
    <property type="gene designation" value="Cd36_40460"/>
</dbReference>
<feature type="region of interest" description="Disordered" evidence="6">
    <location>
        <begin position="615"/>
        <end position="637"/>
    </location>
</feature>
<dbReference type="KEGG" id="cdu:CD36_40460"/>
<keyword evidence="4 7" id="KW-1133">Transmembrane helix</keyword>
<dbReference type="RefSeq" id="XP_002419718.1">
    <property type="nucleotide sequence ID" value="XM_002419673.1"/>
</dbReference>
<dbReference type="CDD" id="cd12829">
    <property type="entry name" value="Alr1p-like"/>
    <property type="match status" value="1"/>
</dbReference>
<dbReference type="GO" id="GO:0000329">
    <property type="term" value="C:fungal-type vacuole membrane"/>
    <property type="evidence" value="ECO:0007669"/>
    <property type="project" value="TreeGrafter"/>
</dbReference>
<keyword evidence="5 7" id="KW-0472">Membrane</keyword>
<feature type="transmembrane region" description="Helical" evidence="7">
    <location>
        <begin position="738"/>
        <end position="761"/>
    </location>
</feature>
<name>B9WFB4_CANDC</name>
<feature type="region of interest" description="Disordered" evidence="6">
    <location>
        <begin position="138"/>
        <end position="173"/>
    </location>
</feature>
<dbReference type="AlphaFoldDB" id="B9WFB4"/>
<dbReference type="PANTHER" id="PTHR21535:SF51">
    <property type="entry name" value="MANGANESE RESISTANCE PROTEIN MNR2"/>
    <property type="match status" value="1"/>
</dbReference>
<protein>
    <submittedName>
        <fullName evidence="9">Manganese resistance protein, putative</fullName>
    </submittedName>
</protein>
<dbReference type="Pfam" id="PF01544">
    <property type="entry name" value="CorA"/>
    <property type="match status" value="1"/>
</dbReference>
<dbReference type="SUPFAM" id="SSF143865">
    <property type="entry name" value="CorA soluble domain-like"/>
    <property type="match status" value="1"/>
</dbReference>
<dbReference type="Proteomes" id="UP000002605">
    <property type="component" value="Chromosome 4"/>
</dbReference>
<evidence type="ECO:0000256" key="5">
    <source>
        <dbReference type="ARBA" id="ARBA00023136"/>
    </source>
</evidence>
<dbReference type="Gene3D" id="1.20.58.340">
    <property type="entry name" value="Magnesium transport protein CorA, transmembrane region"/>
    <property type="match status" value="2"/>
</dbReference>
<feature type="compositionally biased region" description="Polar residues" evidence="6">
    <location>
        <begin position="79"/>
        <end position="99"/>
    </location>
</feature>
<evidence type="ECO:0000256" key="6">
    <source>
        <dbReference type="SAM" id="MobiDB-lite"/>
    </source>
</evidence>
<reference evidence="9 10" key="1">
    <citation type="journal article" date="2009" name="Genome Res.">
        <title>Comparative genomics of the fungal pathogens Candida dubliniensis and Candida albicans.</title>
        <authorList>
            <person name="Jackson A.P."/>
            <person name="Gamble J.A."/>
            <person name="Yeomans T."/>
            <person name="Moran G.P."/>
            <person name="Saunders D."/>
            <person name="Harris D."/>
            <person name="Aslett M."/>
            <person name="Barrell J.F."/>
            <person name="Butler G."/>
            <person name="Citiulo F."/>
            <person name="Coleman D.C."/>
            <person name="de Groot P.W.J."/>
            <person name="Goodwin T.J."/>
            <person name="Quail M.A."/>
            <person name="McQuillan J."/>
            <person name="Munro C.A."/>
            <person name="Pain A."/>
            <person name="Poulter R.T."/>
            <person name="Rajandream M.A."/>
            <person name="Renauld H."/>
            <person name="Spiering M.J."/>
            <person name="Tivey A."/>
            <person name="Gow N.A.R."/>
            <person name="Barrell B."/>
            <person name="Sullivan D.J."/>
            <person name="Berriman M."/>
        </authorList>
    </citation>
    <scope>NUCLEOTIDE SEQUENCE [LARGE SCALE GENOMIC DNA]</scope>
    <source>
        <strain evidence="10">CD36 / ATCC MYA-646 / CBS 7987 / NCPF 3949 / NRRL Y-17841</strain>
    </source>
</reference>
<dbReference type="FunFam" id="1.20.58.340:FF:000008">
    <property type="entry name" value="CorA family metal ion transporter"/>
    <property type="match status" value="1"/>
</dbReference>
<feature type="compositionally biased region" description="Low complexity" evidence="6">
    <location>
        <begin position="625"/>
        <end position="635"/>
    </location>
</feature>
<dbReference type="InterPro" id="IPR044089">
    <property type="entry name" value="Alr1-like"/>
</dbReference>
<organism evidence="9 10">
    <name type="scientific">Candida dubliniensis (strain CD36 / ATCC MYA-646 / CBS 7987 / NCPF 3949 / NRRL Y-17841)</name>
    <name type="common">Yeast</name>
    <dbReference type="NCBI Taxonomy" id="573826"/>
    <lineage>
        <taxon>Eukaryota</taxon>
        <taxon>Fungi</taxon>
        <taxon>Dikarya</taxon>
        <taxon>Ascomycota</taxon>
        <taxon>Saccharomycotina</taxon>
        <taxon>Pichiomycetes</taxon>
        <taxon>Debaryomycetaceae</taxon>
        <taxon>Candida/Lodderomyces clade</taxon>
        <taxon>Candida</taxon>
    </lineage>
</organism>
<evidence type="ECO:0000256" key="2">
    <source>
        <dbReference type="ARBA" id="ARBA00009765"/>
    </source>
</evidence>